<name>A0A926SAM8_9HYPH</name>
<dbReference type="InterPro" id="IPR029058">
    <property type="entry name" value="AB_hydrolase_fold"/>
</dbReference>
<dbReference type="Proteomes" id="UP000598467">
    <property type="component" value="Unassembled WGS sequence"/>
</dbReference>
<sequence length="361" mass="38897">MTAPSETDPRYRLQHRLAAGSGDTLVVVFSQVRVPAGKFGLERLFARTRHACLFLNDTANGWYLGLESGIQSAVDEALTQTGATRVIYYGSSMGGYGALVTGLTRRDGAIHAFGPELRAGYPGSQSRDYGTAADDPRLFDFQQASQSYAFPVHLYFGVYDPVDAINAAAAAHLLPEAQLHLLRSCHASHDHLYSLNLIRRIITTFSRDPETELASKGLLAAADMKDLKAFGLLAERLAAGEAIRPDDVTGLTGFAENPGMIRLAAEAAASSGDFSGAIAFLSQAEDLVETDAVLWTLPKRWRKEMPLRRVECLIASGGAQDARDLLKRTCERFPVDTRMADLAKGLDVVLPGGGVTGRPAD</sequence>
<accession>A0A926SAM8</accession>
<dbReference type="RefSeq" id="WP_190294209.1">
    <property type="nucleotide sequence ID" value="NZ_JABFCZ010000041.1"/>
</dbReference>
<comment type="caution">
    <text evidence="1">The sequence shown here is derived from an EMBL/GenBank/DDBJ whole genome shotgun (WGS) entry which is preliminary data.</text>
</comment>
<dbReference type="EMBL" id="JABFCZ010000041">
    <property type="protein sequence ID" value="MBD1549519.1"/>
    <property type="molecule type" value="Genomic_DNA"/>
</dbReference>
<organism evidence="1 2">
    <name type="scientific">Roseibium aggregatum</name>
    <dbReference type="NCBI Taxonomy" id="187304"/>
    <lineage>
        <taxon>Bacteria</taxon>
        <taxon>Pseudomonadati</taxon>
        <taxon>Pseudomonadota</taxon>
        <taxon>Alphaproteobacteria</taxon>
        <taxon>Hyphomicrobiales</taxon>
        <taxon>Stappiaceae</taxon>
        <taxon>Roseibium</taxon>
    </lineage>
</organism>
<dbReference type="Gene3D" id="3.40.50.1820">
    <property type="entry name" value="alpha/beta hydrolase"/>
    <property type="match status" value="1"/>
</dbReference>
<dbReference type="SUPFAM" id="SSF53474">
    <property type="entry name" value="alpha/beta-Hydrolases"/>
    <property type="match status" value="1"/>
</dbReference>
<evidence type="ECO:0000313" key="1">
    <source>
        <dbReference type="EMBL" id="MBD1549519.1"/>
    </source>
</evidence>
<gene>
    <name evidence="1" type="ORF">HK439_24955</name>
</gene>
<reference evidence="1" key="1">
    <citation type="submission" date="2020-05" db="EMBL/GenBank/DDBJ databases">
        <title>Identification of trans-AT polyketide cluster in two marine bacteria, producers of a novel glutaramide-containing polyketide sesbanimide D and analogs.</title>
        <authorList>
            <person name="Kacar D."/>
            <person name="Rodriguez P."/>
            <person name="Canedo L."/>
            <person name="Gonzalez E."/>
            <person name="Galan B."/>
            <person name="De La Calle F."/>
            <person name="Garcia J.L."/>
        </authorList>
    </citation>
    <scope>NUCLEOTIDE SEQUENCE</scope>
    <source>
        <strain evidence="1">PHM038</strain>
    </source>
</reference>
<dbReference type="AlphaFoldDB" id="A0A926SAM8"/>
<evidence type="ECO:0000313" key="2">
    <source>
        <dbReference type="Proteomes" id="UP000598467"/>
    </source>
</evidence>
<protein>
    <submittedName>
        <fullName evidence="1">Uncharacterized protein</fullName>
    </submittedName>
</protein>
<proteinExistence type="predicted"/>